<evidence type="ECO:0000256" key="2">
    <source>
        <dbReference type="SAM" id="MobiDB-lite"/>
    </source>
</evidence>
<accession>A0A5C1A8P1</accession>
<dbReference type="InterPro" id="IPR019734">
    <property type="entry name" value="TPR_rpt"/>
</dbReference>
<keyword evidence="1" id="KW-0802">TPR repeat</keyword>
<feature type="repeat" description="TPR" evidence="1">
    <location>
        <begin position="132"/>
        <end position="165"/>
    </location>
</feature>
<dbReference type="InterPro" id="IPR011990">
    <property type="entry name" value="TPR-like_helical_dom_sf"/>
</dbReference>
<dbReference type="EMBL" id="CP042425">
    <property type="protein sequence ID" value="QEL14376.1"/>
    <property type="molecule type" value="Genomic_DNA"/>
</dbReference>
<feature type="repeat" description="TPR" evidence="1">
    <location>
        <begin position="98"/>
        <end position="131"/>
    </location>
</feature>
<dbReference type="PANTHER" id="PTHR44809:SF1">
    <property type="entry name" value="PROTEIN O-MANNOSYL-TRANSFERASE TMTC1"/>
    <property type="match status" value="1"/>
</dbReference>
<dbReference type="AlphaFoldDB" id="A0A5C1A8P1"/>
<dbReference type="RefSeq" id="WP_149109270.1">
    <property type="nucleotide sequence ID" value="NZ_CP042425.1"/>
</dbReference>
<reference evidence="5" key="1">
    <citation type="submission" date="2019-08" db="EMBL/GenBank/DDBJ databases">
        <title>Limnoglobus roseus gen. nov., sp. nov., a novel freshwater planctomycete with a giant genome from the family Gemmataceae.</title>
        <authorList>
            <person name="Kulichevskaya I.S."/>
            <person name="Naumoff D.G."/>
            <person name="Miroshnikov K."/>
            <person name="Ivanova A."/>
            <person name="Philippov D.A."/>
            <person name="Hakobyan A."/>
            <person name="Rijpstra I.C."/>
            <person name="Sinninghe Damste J.S."/>
            <person name="Liesack W."/>
            <person name="Dedysh S.N."/>
        </authorList>
    </citation>
    <scope>NUCLEOTIDE SEQUENCE [LARGE SCALE GENOMIC DNA]</scope>
    <source>
        <strain evidence="5">PX52</strain>
    </source>
</reference>
<dbReference type="Gene3D" id="1.25.40.10">
    <property type="entry name" value="Tetratricopeptide repeat domain"/>
    <property type="match status" value="1"/>
</dbReference>
<dbReference type="PANTHER" id="PTHR44809">
    <property type="match status" value="1"/>
</dbReference>
<dbReference type="Proteomes" id="UP000324974">
    <property type="component" value="Chromosome"/>
</dbReference>
<sequence>MTLSRRLLAVGSLAVLSAGSGCLHTPFGDIKVPKSMGGTATSSSNANTITPPTEGNLTGKQAATLSTTLAEQLEKEGKERDAITYYEKARDSDPANALKASRRLAVLYDRAGDSNKAMHEFRELLAARPKDADLHNDVGYSCYNRGEYADAETYLRKAVDLDKHHKRAWVNLGMTLAQLDRPADSLAAFEKAVTPAEAKSNLAFVLATKGNREGATNYYRQALAADSSLKMAQAGLAAVEKNQKPEPPAVIAAPVEAPRPNAEAPAFVVPPPPVPATGE</sequence>
<dbReference type="KEGG" id="lrs:PX52LOC_01264"/>
<dbReference type="PROSITE" id="PS50005">
    <property type="entry name" value="TPR"/>
    <property type="match status" value="2"/>
</dbReference>
<dbReference type="SUPFAM" id="SSF48452">
    <property type="entry name" value="TPR-like"/>
    <property type="match status" value="1"/>
</dbReference>
<keyword evidence="5" id="KW-1185">Reference proteome</keyword>
<name>A0A5C1A8P1_9BACT</name>
<gene>
    <name evidence="4" type="ORF">PX52LOC_01264</name>
</gene>
<dbReference type="PROSITE" id="PS51257">
    <property type="entry name" value="PROKAR_LIPOPROTEIN"/>
    <property type="match status" value="1"/>
</dbReference>
<dbReference type="InterPro" id="IPR052943">
    <property type="entry name" value="TMTC_O-mannosyl-trnsfr"/>
</dbReference>
<protein>
    <submittedName>
        <fullName evidence="4">Tetratricopeptide repeat protein</fullName>
    </submittedName>
</protein>
<evidence type="ECO:0000256" key="1">
    <source>
        <dbReference type="PROSITE-ProRule" id="PRU00339"/>
    </source>
</evidence>
<dbReference type="SMART" id="SM00028">
    <property type="entry name" value="TPR"/>
    <property type="match status" value="4"/>
</dbReference>
<dbReference type="Pfam" id="PF13432">
    <property type="entry name" value="TPR_16"/>
    <property type="match status" value="2"/>
</dbReference>
<dbReference type="OrthoDB" id="495305at2"/>
<proteinExistence type="predicted"/>
<feature type="chain" id="PRO_5023143885" evidence="3">
    <location>
        <begin position="21"/>
        <end position="279"/>
    </location>
</feature>
<evidence type="ECO:0000256" key="3">
    <source>
        <dbReference type="SAM" id="SignalP"/>
    </source>
</evidence>
<feature type="region of interest" description="Disordered" evidence="2">
    <location>
        <begin position="36"/>
        <end position="57"/>
    </location>
</feature>
<organism evidence="4 5">
    <name type="scientific">Limnoglobus roseus</name>
    <dbReference type="NCBI Taxonomy" id="2598579"/>
    <lineage>
        <taxon>Bacteria</taxon>
        <taxon>Pseudomonadati</taxon>
        <taxon>Planctomycetota</taxon>
        <taxon>Planctomycetia</taxon>
        <taxon>Gemmatales</taxon>
        <taxon>Gemmataceae</taxon>
        <taxon>Limnoglobus</taxon>
    </lineage>
</organism>
<evidence type="ECO:0000313" key="4">
    <source>
        <dbReference type="EMBL" id="QEL14376.1"/>
    </source>
</evidence>
<feature type="compositionally biased region" description="Low complexity" evidence="2">
    <location>
        <begin position="39"/>
        <end position="53"/>
    </location>
</feature>
<feature type="signal peptide" evidence="3">
    <location>
        <begin position="1"/>
        <end position="20"/>
    </location>
</feature>
<dbReference type="Pfam" id="PF13374">
    <property type="entry name" value="TPR_10"/>
    <property type="match status" value="1"/>
</dbReference>
<evidence type="ECO:0000313" key="5">
    <source>
        <dbReference type="Proteomes" id="UP000324974"/>
    </source>
</evidence>
<keyword evidence="3" id="KW-0732">Signal</keyword>